<accession>A0A5C8NRT7</accession>
<feature type="domain" description="Antigen I/II N-terminal" evidence="3">
    <location>
        <begin position="64"/>
        <end position="152"/>
    </location>
</feature>
<protein>
    <recommendedName>
        <fullName evidence="3">Antigen I/II N-terminal domain-containing protein</fullName>
    </recommendedName>
</protein>
<sequence length="220" mass="25075">MLKKMIIGIMILFLFTVTACSSDEEVSKEKKDDDSVEKTEQKEEGIEVDKGLLNVEITLPEMLFEEDNMDDVVERAKEDGAKEVKKNDDGSVTFKMSKKDHKKMMEEMKEDVAESLDEIKKDDAFTSIKDITYNKDFSDITLVVDKEAYENSFDGFAIFGIGLTSTFYHVFDGENPEKIKIQLNIEDEASGEVFEEVILPEDLENMGETEDTKEADDIEE</sequence>
<feature type="chain" id="PRO_5039303014" description="Antigen I/II N-terminal domain-containing protein" evidence="2">
    <location>
        <begin position="20"/>
        <end position="220"/>
    </location>
</feature>
<dbReference type="Proteomes" id="UP000321574">
    <property type="component" value="Unassembled WGS sequence"/>
</dbReference>
<dbReference type="Pfam" id="PF18652">
    <property type="entry name" value="Adhesin_P1_N"/>
    <property type="match status" value="1"/>
</dbReference>
<organism evidence="4 5">
    <name type="scientific">Cerasibacillus terrae</name>
    <dbReference type="NCBI Taxonomy" id="2498845"/>
    <lineage>
        <taxon>Bacteria</taxon>
        <taxon>Bacillati</taxon>
        <taxon>Bacillota</taxon>
        <taxon>Bacilli</taxon>
        <taxon>Bacillales</taxon>
        <taxon>Bacillaceae</taxon>
        <taxon>Cerasibacillus</taxon>
    </lineage>
</organism>
<feature type="region of interest" description="Disordered" evidence="1">
    <location>
        <begin position="200"/>
        <end position="220"/>
    </location>
</feature>
<proteinExistence type="predicted"/>
<dbReference type="EMBL" id="VDUW01000005">
    <property type="protein sequence ID" value="TXL64411.1"/>
    <property type="molecule type" value="Genomic_DNA"/>
</dbReference>
<dbReference type="PROSITE" id="PS51257">
    <property type="entry name" value="PROKAR_LIPOPROTEIN"/>
    <property type="match status" value="1"/>
</dbReference>
<feature type="signal peptide" evidence="2">
    <location>
        <begin position="1"/>
        <end position="19"/>
    </location>
</feature>
<feature type="compositionally biased region" description="Basic and acidic residues" evidence="1">
    <location>
        <begin position="25"/>
        <end position="45"/>
    </location>
</feature>
<evidence type="ECO:0000256" key="2">
    <source>
        <dbReference type="SAM" id="SignalP"/>
    </source>
</evidence>
<evidence type="ECO:0000256" key="1">
    <source>
        <dbReference type="SAM" id="MobiDB-lite"/>
    </source>
</evidence>
<comment type="caution">
    <text evidence="4">The sequence shown here is derived from an EMBL/GenBank/DDBJ whole genome shotgun (WGS) entry which is preliminary data.</text>
</comment>
<dbReference type="InterPro" id="IPR041324">
    <property type="entry name" value="AgI/II_N"/>
</dbReference>
<dbReference type="AlphaFoldDB" id="A0A5C8NRT7"/>
<gene>
    <name evidence="4" type="ORF">FHP05_08790</name>
</gene>
<dbReference type="OrthoDB" id="1849839at2"/>
<evidence type="ECO:0000259" key="3">
    <source>
        <dbReference type="Pfam" id="PF18652"/>
    </source>
</evidence>
<keyword evidence="5" id="KW-1185">Reference proteome</keyword>
<reference evidence="4 5" key="1">
    <citation type="submission" date="2019-06" db="EMBL/GenBank/DDBJ databases">
        <title>Cerasibacillus sp. nov., isolated from maize field.</title>
        <authorList>
            <person name="Lin S.-Y."/>
            <person name="Tsai C.-F."/>
            <person name="Young C.-C."/>
        </authorList>
    </citation>
    <scope>NUCLEOTIDE SEQUENCE [LARGE SCALE GENOMIC DNA]</scope>
    <source>
        <strain evidence="4 5">CC-CFT480</strain>
    </source>
</reference>
<name>A0A5C8NRT7_9BACI</name>
<feature type="region of interest" description="Disordered" evidence="1">
    <location>
        <begin position="24"/>
        <end position="45"/>
    </location>
</feature>
<keyword evidence="2" id="KW-0732">Signal</keyword>
<evidence type="ECO:0000313" key="4">
    <source>
        <dbReference type="EMBL" id="TXL64411.1"/>
    </source>
</evidence>
<dbReference type="RefSeq" id="WP_147667181.1">
    <property type="nucleotide sequence ID" value="NZ_VDUW01000005.1"/>
</dbReference>
<evidence type="ECO:0000313" key="5">
    <source>
        <dbReference type="Proteomes" id="UP000321574"/>
    </source>
</evidence>